<reference evidence="2" key="1">
    <citation type="journal article" date="2022" name="Mol. Ecol. Resour.">
        <title>The genomes of chicory, endive, great burdock and yacon provide insights into Asteraceae palaeo-polyploidization history and plant inulin production.</title>
        <authorList>
            <person name="Fan W."/>
            <person name="Wang S."/>
            <person name="Wang H."/>
            <person name="Wang A."/>
            <person name="Jiang F."/>
            <person name="Liu H."/>
            <person name="Zhao H."/>
            <person name="Xu D."/>
            <person name="Zhang Y."/>
        </authorList>
    </citation>
    <scope>NUCLEOTIDE SEQUENCE [LARGE SCALE GENOMIC DNA]</scope>
    <source>
        <strain evidence="2">cv. Yunnan</strain>
    </source>
</reference>
<evidence type="ECO:0000313" key="1">
    <source>
        <dbReference type="EMBL" id="KAI3794371.1"/>
    </source>
</evidence>
<proteinExistence type="predicted"/>
<keyword evidence="2" id="KW-1185">Reference proteome</keyword>
<protein>
    <submittedName>
        <fullName evidence="1">Uncharacterized protein</fullName>
    </submittedName>
</protein>
<gene>
    <name evidence="1" type="ORF">L1987_37001</name>
</gene>
<organism evidence="1 2">
    <name type="scientific">Smallanthus sonchifolius</name>
    <dbReference type="NCBI Taxonomy" id="185202"/>
    <lineage>
        <taxon>Eukaryota</taxon>
        <taxon>Viridiplantae</taxon>
        <taxon>Streptophyta</taxon>
        <taxon>Embryophyta</taxon>
        <taxon>Tracheophyta</taxon>
        <taxon>Spermatophyta</taxon>
        <taxon>Magnoliopsida</taxon>
        <taxon>eudicotyledons</taxon>
        <taxon>Gunneridae</taxon>
        <taxon>Pentapetalae</taxon>
        <taxon>asterids</taxon>
        <taxon>campanulids</taxon>
        <taxon>Asterales</taxon>
        <taxon>Asteraceae</taxon>
        <taxon>Asteroideae</taxon>
        <taxon>Heliantheae alliance</taxon>
        <taxon>Millerieae</taxon>
        <taxon>Smallanthus</taxon>
    </lineage>
</organism>
<sequence>MNILSLNIRGIKGGDKAKWVKELRLKNGANLIALQESLQAEVSERGMVNYWGNKNFKLDFVGAVGHSGGLICMWDPSMLEVSDSLKNRNFLCISGKLKGRGEKINYINVYAPQGVSAKRRLWHDLAILVDSLEGLILLVGDFNAVRTADERKNSIFKPVCARNFNEFIYKCGLLEYSMQGRRFTCVRNNGKKLSKIDRVLVSAEFFNKWPDACLRAHPCLLSDHCPLSLSVANNNFGPRPFRVFSSWIGKPGFDEAVRSASASSSGIVPPDIAITKKFARIRAALKDWRDKFLEKEGEEEAETRLELERLEEELEIRDLSEEEEWTMSECKKVIKDIGDRKNFDLKQRSRVRWAIDGDENSKFFHALINNRRASNSIPGLLIDGEWCSKPSKIKKEVFGFFRDKFKERIGSRPALFCDNFKKLSESSIDLLVSEFSKEEIKSAVFECGDERAPGPDGLNFKFIKHFWPLFEEDFENVFREFFFSGRLNCGSGSSFISLVPKVKDPVSLNNFRPINLVGVLSKTISKVLTNRMRKVLHEVISDSQSAFITGKHILDGPLIVNEIINWLKKKKSRAFILKIDFEKAYDNVNWDFVESSLSQMGFPQRWCVWVRGILRSARSSVLVNGAPTFEFQCSKGMRQGDPLSPFLFLTVMEALSCMIEKAYGAGVIKGIRLPNKGPVVSHLLYADDAVILGEWEKEEVLNVVRILRCFHLCSGLKINIAKSNLYGIGVDLADTEALARMVGCKPDAPPFKYLGLMVGANMNRINNWKPVYDIFESRLSVWKASLLSIGGRVTIIKSVLESLPNYYFSIYKAPIKVINDLESLIKSFLWGGSGQAKKVHWVAWDRVALP</sequence>
<comment type="caution">
    <text evidence="1">The sequence shown here is derived from an EMBL/GenBank/DDBJ whole genome shotgun (WGS) entry which is preliminary data.</text>
</comment>
<evidence type="ECO:0000313" key="2">
    <source>
        <dbReference type="Proteomes" id="UP001056120"/>
    </source>
</evidence>
<dbReference type="Proteomes" id="UP001056120">
    <property type="component" value="Linkage Group LG12"/>
</dbReference>
<name>A0ACB9HGD6_9ASTR</name>
<accession>A0ACB9HGD6</accession>
<dbReference type="EMBL" id="CM042029">
    <property type="protein sequence ID" value="KAI3794371.1"/>
    <property type="molecule type" value="Genomic_DNA"/>
</dbReference>
<reference evidence="1 2" key="2">
    <citation type="journal article" date="2022" name="Mol. Ecol. Resour.">
        <title>The genomes of chicory, endive, great burdock and yacon provide insights into Asteraceae paleo-polyploidization history and plant inulin production.</title>
        <authorList>
            <person name="Fan W."/>
            <person name="Wang S."/>
            <person name="Wang H."/>
            <person name="Wang A."/>
            <person name="Jiang F."/>
            <person name="Liu H."/>
            <person name="Zhao H."/>
            <person name="Xu D."/>
            <person name="Zhang Y."/>
        </authorList>
    </citation>
    <scope>NUCLEOTIDE SEQUENCE [LARGE SCALE GENOMIC DNA]</scope>
    <source>
        <strain evidence="2">cv. Yunnan</strain>
        <tissue evidence="1">Leaves</tissue>
    </source>
</reference>